<gene>
    <name evidence="1" type="ORF">SISSUDRAFT_930614</name>
</gene>
<name>A0A166BQE6_9AGAM</name>
<protein>
    <submittedName>
        <fullName evidence="1">Uncharacterized protein</fullName>
    </submittedName>
</protein>
<proteinExistence type="predicted"/>
<dbReference type="EMBL" id="KV428102">
    <property type="protein sequence ID" value="KZT36630.1"/>
    <property type="molecule type" value="Genomic_DNA"/>
</dbReference>
<reference evidence="1 2" key="1">
    <citation type="journal article" date="2016" name="Mol. Biol. Evol.">
        <title>Comparative Genomics of Early-Diverging Mushroom-Forming Fungi Provides Insights into the Origins of Lignocellulose Decay Capabilities.</title>
        <authorList>
            <person name="Nagy L.G."/>
            <person name="Riley R."/>
            <person name="Tritt A."/>
            <person name="Adam C."/>
            <person name="Daum C."/>
            <person name="Floudas D."/>
            <person name="Sun H."/>
            <person name="Yadav J.S."/>
            <person name="Pangilinan J."/>
            <person name="Larsson K.H."/>
            <person name="Matsuura K."/>
            <person name="Barry K."/>
            <person name="Labutti K."/>
            <person name="Kuo R."/>
            <person name="Ohm R.A."/>
            <person name="Bhattacharya S.S."/>
            <person name="Shirouzu T."/>
            <person name="Yoshinaga Y."/>
            <person name="Martin F.M."/>
            <person name="Grigoriev I.V."/>
            <person name="Hibbett D.S."/>
        </authorList>
    </citation>
    <scope>NUCLEOTIDE SEQUENCE [LARGE SCALE GENOMIC DNA]</scope>
    <source>
        <strain evidence="1 2">HHB10207 ss-3</strain>
    </source>
</reference>
<sequence length="166" mass="19054">MPWTSGLGEKKIGIDQTSIYFGGLGRLKHSRVEDECTVVASEMHLFPDSKCCLNHSENLTHPVPEFTFHFLLLARLQLPPGLHLQTFGFSRRVNYCQGWRLFFAVVVKSVHWWTNNPEFPEILFAFHLLGSYLYDAVSENAACGAFSIFTRYTPTTEIRNLSRPER</sequence>
<dbReference type="Proteomes" id="UP000076798">
    <property type="component" value="Unassembled WGS sequence"/>
</dbReference>
<keyword evidence="2" id="KW-1185">Reference proteome</keyword>
<evidence type="ECO:0000313" key="2">
    <source>
        <dbReference type="Proteomes" id="UP000076798"/>
    </source>
</evidence>
<dbReference type="AlphaFoldDB" id="A0A166BQE6"/>
<evidence type="ECO:0000313" key="1">
    <source>
        <dbReference type="EMBL" id="KZT36630.1"/>
    </source>
</evidence>
<accession>A0A166BQE6</accession>
<organism evidence="1 2">
    <name type="scientific">Sistotremastrum suecicum HHB10207 ss-3</name>
    <dbReference type="NCBI Taxonomy" id="1314776"/>
    <lineage>
        <taxon>Eukaryota</taxon>
        <taxon>Fungi</taxon>
        <taxon>Dikarya</taxon>
        <taxon>Basidiomycota</taxon>
        <taxon>Agaricomycotina</taxon>
        <taxon>Agaricomycetes</taxon>
        <taxon>Sistotremastrales</taxon>
        <taxon>Sistotremastraceae</taxon>
        <taxon>Sistotremastrum</taxon>
    </lineage>
</organism>